<dbReference type="InterPro" id="IPR000286">
    <property type="entry name" value="HDACs"/>
</dbReference>
<dbReference type="SUPFAM" id="SSF52768">
    <property type="entry name" value="Arginase/deacetylase"/>
    <property type="match status" value="1"/>
</dbReference>
<evidence type="ECO:0000256" key="1">
    <source>
        <dbReference type="ARBA" id="ARBA00005101"/>
    </source>
</evidence>
<reference evidence="7" key="1">
    <citation type="journal article" date="2019" name="Int. J. Syst. Evol. Microbiol.">
        <title>The Global Catalogue of Microorganisms (GCM) 10K type strain sequencing project: providing services to taxonomists for standard genome sequencing and annotation.</title>
        <authorList>
            <consortium name="The Broad Institute Genomics Platform"/>
            <consortium name="The Broad Institute Genome Sequencing Center for Infectious Disease"/>
            <person name="Wu L."/>
            <person name="Ma J."/>
        </authorList>
    </citation>
    <scope>NUCLEOTIDE SEQUENCE [LARGE SCALE GENOMIC DNA]</scope>
    <source>
        <strain evidence="7">CCUG 37865</strain>
    </source>
</reference>
<dbReference type="InterPro" id="IPR023696">
    <property type="entry name" value="Ureohydrolase_dom_sf"/>
</dbReference>
<dbReference type="Gene3D" id="3.40.800.20">
    <property type="entry name" value="Histone deacetylase domain"/>
    <property type="match status" value="1"/>
</dbReference>
<dbReference type="PANTHER" id="PTHR10625">
    <property type="entry name" value="HISTONE DEACETYLASE HDAC1-RELATED"/>
    <property type="match status" value="1"/>
</dbReference>
<name>A0ABV8WUW4_9BACI</name>
<evidence type="ECO:0000313" key="7">
    <source>
        <dbReference type="Proteomes" id="UP001595882"/>
    </source>
</evidence>
<evidence type="ECO:0000259" key="5">
    <source>
        <dbReference type="Pfam" id="PF00850"/>
    </source>
</evidence>
<dbReference type="InterPro" id="IPR003085">
    <property type="entry name" value="AcuC"/>
</dbReference>
<dbReference type="PRINTS" id="PR01270">
    <property type="entry name" value="HDASUPER"/>
</dbReference>
<dbReference type="Proteomes" id="UP001595882">
    <property type="component" value="Unassembled WGS sequence"/>
</dbReference>
<comment type="pathway">
    <text evidence="1">Ketone degradation; acetoin degradation.</text>
</comment>
<dbReference type="PRINTS" id="PR01272">
    <property type="entry name" value="ACUCPROTEIN"/>
</dbReference>
<keyword evidence="7" id="KW-1185">Reference proteome</keyword>
<gene>
    <name evidence="6" type="ORF">ACFOY7_11190</name>
</gene>
<sequence length="391" mass="44958">MSLCKTAFVYSDHYLHYSFHDHHPFNQKRILLTKDLLQTHEALPKEKIVAPDIMDEAILELVHSAEYINIVKKASDLKEIKDPERYGVGTADTPIFEGMFFASKSLVEGTIKACELVANKVVIHALNLGGGLHHGFPGHASGFCIFNDIAIAIKYLRTNYNWKILYIDTDAHHGDGVQHCFYDDPNVCTVSFHETGRYLYPGTGKVNERGIKEGFGYSFNFPLDAFTEDESFLSIFLSSIDQICDFFQPDIIISQHGVDNHYLDPLTHMHCTTKIYEEIPKKIHQLAHQYCYGKWVALGGGGYDIWRVVPRAWAQLWQIMNDNKPFTGIINSQWQNIWQNDSPCPLPESWNDVMDNYKPIPRRKEITENNEIMLSQVLQFIKLAKKNQFRQ</sequence>
<organism evidence="6 7">
    <name type="scientific">Gracilibacillus xinjiangensis</name>
    <dbReference type="NCBI Taxonomy" id="1193282"/>
    <lineage>
        <taxon>Bacteria</taxon>
        <taxon>Bacillati</taxon>
        <taxon>Bacillota</taxon>
        <taxon>Bacilli</taxon>
        <taxon>Bacillales</taxon>
        <taxon>Bacillaceae</taxon>
        <taxon>Gracilibacillus</taxon>
    </lineage>
</organism>
<comment type="caution">
    <text evidence="6">The sequence shown here is derived from an EMBL/GenBank/DDBJ whole genome shotgun (WGS) entry which is preliminary data.</text>
</comment>
<protein>
    <recommendedName>
        <fullName evidence="3">Acetoin utilization protein AcuC</fullName>
    </recommendedName>
</protein>
<evidence type="ECO:0000256" key="4">
    <source>
        <dbReference type="ARBA" id="ARBA00022627"/>
    </source>
</evidence>
<feature type="domain" description="Histone deacetylase" evidence="5">
    <location>
        <begin position="23"/>
        <end position="319"/>
    </location>
</feature>
<dbReference type="Pfam" id="PF00850">
    <property type="entry name" value="Hist_deacetyl"/>
    <property type="match status" value="1"/>
</dbReference>
<dbReference type="EMBL" id="JBHSDT010000008">
    <property type="protein sequence ID" value="MFC4403632.1"/>
    <property type="molecule type" value="Genomic_DNA"/>
</dbReference>
<evidence type="ECO:0000313" key="6">
    <source>
        <dbReference type="EMBL" id="MFC4403632.1"/>
    </source>
</evidence>
<evidence type="ECO:0000256" key="2">
    <source>
        <dbReference type="ARBA" id="ARBA00005947"/>
    </source>
</evidence>
<dbReference type="RefSeq" id="WP_390252165.1">
    <property type="nucleotide sequence ID" value="NZ_JBHSDT010000008.1"/>
</dbReference>
<dbReference type="InterPro" id="IPR023801">
    <property type="entry name" value="His_deacetylse_dom"/>
</dbReference>
<keyword evidence="4" id="KW-0006">Acetoin catabolism</keyword>
<accession>A0ABV8WUW4</accession>
<evidence type="ECO:0000256" key="3">
    <source>
        <dbReference type="ARBA" id="ARBA00020218"/>
    </source>
</evidence>
<dbReference type="InterPro" id="IPR037138">
    <property type="entry name" value="His_deacetylse_dom_sf"/>
</dbReference>
<comment type="similarity">
    <text evidence="2">Belongs to the histone deacetylase family.</text>
</comment>
<proteinExistence type="inferred from homology"/>
<dbReference type="CDD" id="cd09994">
    <property type="entry name" value="HDAC_AcuC_like"/>
    <property type="match status" value="1"/>
</dbReference>
<dbReference type="PANTHER" id="PTHR10625:SF10">
    <property type="entry name" value="HISTONE DEACETYLASE HDAC1"/>
    <property type="match status" value="1"/>
</dbReference>